<dbReference type="Proteomes" id="UP000095751">
    <property type="component" value="Unassembled WGS sequence"/>
</dbReference>
<dbReference type="Gene3D" id="2.130.10.10">
    <property type="entry name" value="YVTN repeat-like/Quinoprotein amine dehydrogenase"/>
    <property type="match status" value="3"/>
</dbReference>
<dbReference type="PROSITE" id="PS00678">
    <property type="entry name" value="WD_REPEATS_1"/>
    <property type="match status" value="2"/>
</dbReference>
<evidence type="ECO:0000313" key="5">
    <source>
        <dbReference type="EMBL" id="OEU15471.1"/>
    </source>
</evidence>
<feature type="compositionally biased region" description="Basic and acidic residues" evidence="4">
    <location>
        <begin position="242"/>
        <end position="253"/>
    </location>
</feature>
<evidence type="ECO:0000313" key="6">
    <source>
        <dbReference type="Proteomes" id="UP000095751"/>
    </source>
</evidence>
<dbReference type="InterPro" id="IPR019775">
    <property type="entry name" value="WD40_repeat_CS"/>
</dbReference>
<dbReference type="InterPro" id="IPR020472">
    <property type="entry name" value="WD40_PAC1"/>
</dbReference>
<evidence type="ECO:0000256" key="3">
    <source>
        <dbReference type="PROSITE-ProRule" id="PRU00221"/>
    </source>
</evidence>
<keyword evidence="6" id="KW-1185">Reference proteome</keyword>
<proteinExistence type="predicted"/>
<dbReference type="OrthoDB" id="10251381at2759"/>
<name>A0A1E7FBC8_9STRA</name>
<feature type="region of interest" description="Disordered" evidence="4">
    <location>
        <begin position="237"/>
        <end position="259"/>
    </location>
</feature>
<dbReference type="PROSITE" id="PS50082">
    <property type="entry name" value="WD_REPEATS_2"/>
    <property type="match status" value="2"/>
</dbReference>
<organism evidence="5 6">
    <name type="scientific">Fragilariopsis cylindrus CCMP1102</name>
    <dbReference type="NCBI Taxonomy" id="635003"/>
    <lineage>
        <taxon>Eukaryota</taxon>
        <taxon>Sar</taxon>
        <taxon>Stramenopiles</taxon>
        <taxon>Ochrophyta</taxon>
        <taxon>Bacillariophyta</taxon>
        <taxon>Bacillariophyceae</taxon>
        <taxon>Bacillariophycidae</taxon>
        <taxon>Bacillariales</taxon>
        <taxon>Bacillariaceae</taxon>
        <taxon>Fragilariopsis</taxon>
    </lineage>
</organism>
<keyword evidence="2" id="KW-0677">Repeat</keyword>
<dbReference type="PRINTS" id="PR00320">
    <property type="entry name" value="GPROTEINBRPT"/>
</dbReference>
<dbReference type="PROSITE" id="PS50294">
    <property type="entry name" value="WD_REPEATS_REGION"/>
    <property type="match status" value="1"/>
</dbReference>
<keyword evidence="1 3" id="KW-0853">WD repeat</keyword>
<dbReference type="InterPro" id="IPR036322">
    <property type="entry name" value="WD40_repeat_dom_sf"/>
</dbReference>
<dbReference type="SMART" id="SM00320">
    <property type="entry name" value="WD40"/>
    <property type="match status" value="6"/>
</dbReference>
<evidence type="ECO:0000256" key="4">
    <source>
        <dbReference type="SAM" id="MobiDB-lite"/>
    </source>
</evidence>
<dbReference type="Pfam" id="PF00400">
    <property type="entry name" value="WD40"/>
    <property type="match status" value="3"/>
</dbReference>
<dbReference type="EMBL" id="KV784359">
    <property type="protein sequence ID" value="OEU15471.1"/>
    <property type="molecule type" value="Genomic_DNA"/>
</dbReference>
<dbReference type="PANTHER" id="PTHR19855">
    <property type="entry name" value="WD40 REPEAT PROTEIN 12, 37"/>
    <property type="match status" value="1"/>
</dbReference>
<feature type="repeat" description="WD" evidence="3">
    <location>
        <begin position="381"/>
        <end position="423"/>
    </location>
</feature>
<evidence type="ECO:0000256" key="2">
    <source>
        <dbReference type="ARBA" id="ARBA00022737"/>
    </source>
</evidence>
<gene>
    <name evidence="5" type="ORF">FRACYDRAFT_240159</name>
</gene>
<protein>
    <submittedName>
        <fullName evidence="5">WD40 repeat-like protein</fullName>
    </submittedName>
</protein>
<feature type="region of interest" description="Disordered" evidence="4">
    <location>
        <begin position="1"/>
        <end position="23"/>
    </location>
</feature>
<dbReference type="SUPFAM" id="SSF50978">
    <property type="entry name" value="WD40 repeat-like"/>
    <property type="match status" value="2"/>
</dbReference>
<dbReference type="InterPro" id="IPR015943">
    <property type="entry name" value="WD40/YVTN_repeat-like_dom_sf"/>
</dbReference>
<accession>A0A1E7FBC8</accession>
<feature type="repeat" description="WD" evidence="3">
    <location>
        <begin position="303"/>
        <end position="328"/>
    </location>
</feature>
<dbReference type="AlphaFoldDB" id="A0A1E7FBC8"/>
<sequence>MRSSSAIEKEEKSSSSSSDDDDAIELKCNPDDVFLPIDKQWFTESSCRRSKVKEEFVIEIVRVQLPTYDETLPDWVSCLSACSDGSNKNTFVLSGCYDGSINAYKREQRDDEDGTSLLTKVNFAKSGTGPIKAIAATNHTDENKLWIASASLDHSLNIHTYEYSNKANKKGNSTCNGTLQSYGQCVQADAGDLGASTSDNAFTTSLDFATKSDNSKLLASGNGNGMISIWNIDNDDDDSAEVSDKKRQKASDNKKKKSGNREIVPIVNLANAHSQLVSGLSWGNHNKQCHQFNNSDNDSSNYGTHLISGSWDHSIKLWDVEKQNCLLTLNGARVVSCLDTSYHSEGVVATGHPDCTIRLWDLRVNTNSKQSALIVSDNTFRPSHKAWVSNVQWSQSNAYQLSSTSHDGTIKVWDIRSSIPLHTIRTFPKEEKGLSLLWLPSASTTSSSSTQENNNGKGGCHSTIYAGGTDCIMKRLEV</sequence>
<dbReference type="PANTHER" id="PTHR19855:SF11">
    <property type="entry name" value="RIBOSOME BIOGENESIS PROTEIN WDR12"/>
    <property type="match status" value="1"/>
</dbReference>
<dbReference type="InterPro" id="IPR001680">
    <property type="entry name" value="WD40_rpt"/>
</dbReference>
<evidence type="ECO:0000256" key="1">
    <source>
        <dbReference type="ARBA" id="ARBA00022574"/>
    </source>
</evidence>
<dbReference type="KEGG" id="fcy:FRACYDRAFT_240159"/>
<reference evidence="5 6" key="1">
    <citation type="submission" date="2016-09" db="EMBL/GenBank/DDBJ databases">
        <title>Extensive genetic diversity and differential bi-allelic expression allows diatom success in the polar Southern Ocean.</title>
        <authorList>
            <consortium name="DOE Joint Genome Institute"/>
            <person name="Mock T."/>
            <person name="Otillar R.P."/>
            <person name="Strauss J."/>
            <person name="Dupont C."/>
            <person name="Frickenhaus S."/>
            <person name="Maumus F."/>
            <person name="Mcmullan M."/>
            <person name="Sanges R."/>
            <person name="Schmutz J."/>
            <person name="Toseland A."/>
            <person name="Valas R."/>
            <person name="Veluchamy A."/>
            <person name="Ward B.J."/>
            <person name="Allen A."/>
            <person name="Barry K."/>
            <person name="Falciatore A."/>
            <person name="Ferrante M."/>
            <person name="Fortunato A.E."/>
            <person name="Gloeckner G."/>
            <person name="Gruber A."/>
            <person name="Hipkin R."/>
            <person name="Janech M."/>
            <person name="Kroth P."/>
            <person name="Leese F."/>
            <person name="Lindquist E."/>
            <person name="Lyon B.R."/>
            <person name="Martin J."/>
            <person name="Mayer C."/>
            <person name="Parker M."/>
            <person name="Quesneville H."/>
            <person name="Raymond J."/>
            <person name="Uhlig C."/>
            <person name="Valentin K.U."/>
            <person name="Worden A.Z."/>
            <person name="Armbrust E.V."/>
            <person name="Bowler C."/>
            <person name="Green B."/>
            <person name="Moulton V."/>
            <person name="Van Oosterhout C."/>
            <person name="Grigoriev I."/>
        </authorList>
    </citation>
    <scope>NUCLEOTIDE SEQUENCE [LARGE SCALE GENOMIC DNA]</scope>
    <source>
        <strain evidence="5 6">CCMP1102</strain>
    </source>
</reference>
<dbReference type="InParanoid" id="A0A1E7FBC8"/>